<dbReference type="AlphaFoldDB" id="A0A327NGU7"/>
<reference evidence="2 3" key="1">
    <citation type="submission" date="2018-06" db="EMBL/GenBank/DDBJ databases">
        <title>Spirosoma sp. HMF3257 Genome sequencing and assembly.</title>
        <authorList>
            <person name="Kang H."/>
            <person name="Cha I."/>
            <person name="Kim H."/>
            <person name="Kang J."/>
            <person name="Joh K."/>
        </authorList>
    </citation>
    <scope>NUCLEOTIDE SEQUENCE [LARGE SCALE GENOMIC DNA]</scope>
    <source>
        <strain evidence="2 3">HMF3257</strain>
    </source>
</reference>
<dbReference type="Proteomes" id="UP000249016">
    <property type="component" value="Unassembled WGS sequence"/>
</dbReference>
<keyword evidence="1" id="KW-0472">Membrane</keyword>
<feature type="transmembrane region" description="Helical" evidence="1">
    <location>
        <begin position="156"/>
        <end position="179"/>
    </location>
</feature>
<dbReference type="RefSeq" id="WP_111341896.1">
    <property type="nucleotide sequence ID" value="NZ_QLII01000001.1"/>
</dbReference>
<keyword evidence="1" id="KW-1133">Transmembrane helix</keyword>
<sequence length="210" mass="24159">MDLDEFKLTWLAYDRKLDQTQQLGQQLLTSIQRDRSKNTIDKMIRELQVMYAILLGIIFIFSAIVAGNPFDYTKPIHFIPALCYIILAGFGLFASIRHKNRLRQTTLSSQNLLRSLTELIRLREQHTRLMSRVWVLGMLAGAMIMLPTIARRYAESGWVATLLIGLFPIGLTLLSAWLAKVIGLFTDHYLSDLREQVRELDELKEPVNPI</sequence>
<name>A0A327NGU7_9BACT</name>
<keyword evidence="3" id="KW-1185">Reference proteome</keyword>
<gene>
    <name evidence="2" type="ORF">HMF3257_10125</name>
</gene>
<comment type="caution">
    <text evidence="2">The sequence shown here is derived from an EMBL/GenBank/DDBJ whole genome shotgun (WGS) entry which is preliminary data.</text>
</comment>
<proteinExistence type="predicted"/>
<dbReference type="EMBL" id="QLII01000001">
    <property type="protein sequence ID" value="RAI74532.1"/>
    <property type="molecule type" value="Genomic_DNA"/>
</dbReference>
<accession>A0A327NGU7</accession>
<evidence type="ECO:0000313" key="3">
    <source>
        <dbReference type="Proteomes" id="UP000249016"/>
    </source>
</evidence>
<organism evidence="2 3">
    <name type="scientific">Spirosoma telluris</name>
    <dbReference type="NCBI Taxonomy" id="2183553"/>
    <lineage>
        <taxon>Bacteria</taxon>
        <taxon>Pseudomonadati</taxon>
        <taxon>Bacteroidota</taxon>
        <taxon>Cytophagia</taxon>
        <taxon>Cytophagales</taxon>
        <taxon>Cytophagaceae</taxon>
        <taxon>Spirosoma</taxon>
    </lineage>
</organism>
<evidence type="ECO:0000256" key="1">
    <source>
        <dbReference type="SAM" id="Phobius"/>
    </source>
</evidence>
<feature type="transmembrane region" description="Helical" evidence="1">
    <location>
        <begin position="49"/>
        <end position="70"/>
    </location>
</feature>
<feature type="transmembrane region" description="Helical" evidence="1">
    <location>
        <begin position="129"/>
        <end position="150"/>
    </location>
</feature>
<evidence type="ECO:0000313" key="2">
    <source>
        <dbReference type="EMBL" id="RAI74532.1"/>
    </source>
</evidence>
<feature type="transmembrane region" description="Helical" evidence="1">
    <location>
        <begin position="76"/>
        <end position="96"/>
    </location>
</feature>
<protein>
    <submittedName>
        <fullName evidence="2">Uncharacterized protein</fullName>
    </submittedName>
</protein>
<dbReference type="OrthoDB" id="950997at2"/>
<keyword evidence="1" id="KW-0812">Transmembrane</keyword>